<organism evidence="4 5">
    <name type="scientific">Imshaugia aleurites</name>
    <dbReference type="NCBI Taxonomy" id="172621"/>
    <lineage>
        <taxon>Eukaryota</taxon>
        <taxon>Fungi</taxon>
        <taxon>Dikarya</taxon>
        <taxon>Ascomycota</taxon>
        <taxon>Pezizomycotina</taxon>
        <taxon>Lecanoromycetes</taxon>
        <taxon>OSLEUM clade</taxon>
        <taxon>Lecanoromycetidae</taxon>
        <taxon>Lecanorales</taxon>
        <taxon>Lecanorineae</taxon>
        <taxon>Parmeliaceae</taxon>
        <taxon>Imshaugia</taxon>
    </lineage>
</organism>
<feature type="domain" description="Peptidase S33 tripeptidyl aminopeptidase-like C-terminal" evidence="3">
    <location>
        <begin position="526"/>
        <end position="627"/>
    </location>
</feature>
<keyword evidence="5" id="KW-1185">Reference proteome</keyword>
<dbReference type="Pfam" id="PF08386">
    <property type="entry name" value="Abhydrolase_4"/>
    <property type="match status" value="1"/>
</dbReference>
<keyword evidence="2" id="KW-0378">Hydrolase</keyword>
<evidence type="ECO:0000313" key="4">
    <source>
        <dbReference type="EMBL" id="CAF9930733.1"/>
    </source>
</evidence>
<evidence type="ECO:0000259" key="3">
    <source>
        <dbReference type="Pfam" id="PF08386"/>
    </source>
</evidence>
<dbReference type="AlphaFoldDB" id="A0A8H3G017"/>
<dbReference type="InterPro" id="IPR051601">
    <property type="entry name" value="Serine_prot/Carboxylest_S33"/>
</dbReference>
<name>A0A8H3G017_9LECA</name>
<evidence type="ECO:0000313" key="5">
    <source>
        <dbReference type="Proteomes" id="UP000664534"/>
    </source>
</evidence>
<dbReference type="OrthoDB" id="425534at2759"/>
<gene>
    <name evidence="4" type="ORF">IMSHALPRED_008264</name>
</gene>
<dbReference type="Gene3D" id="3.40.50.1820">
    <property type="entry name" value="alpha/beta hydrolase"/>
    <property type="match status" value="1"/>
</dbReference>
<dbReference type="EMBL" id="CAJPDT010000058">
    <property type="protein sequence ID" value="CAF9930733.1"/>
    <property type="molecule type" value="Genomic_DNA"/>
</dbReference>
<dbReference type="PANTHER" id="PTHR43248">
    <property type="entry name" value="2-SUCCINYL-6-HYDROXY-2,4-CYCLOHEXADIENE-1-CARBOXYLATE SYNTHASE"/>
    <property type="match status" value="1"/>
</dbReference>
<proteinExistence type="inferred from homology"/>
<dbReference type="SUPFAM" id="SSF53474">
    <property type="entry name" value="alpha/beta-Hydrolases"/>
    <property type="match status" value="1"/>
</dbReference>
<evidence type="ECO:0000256" key="2">
    <source>
        <dbReference type="ARBA" id="ARBA00022801"/>
    </source>
</evidence>
<comment type="similarity">
    <text evidence="1">Belongs to the peptidase S33 family.</text>
</comment>
<dbReference type="InterPro" id="IPR029058">
    <property type="entry name" value="AB_hydrolase_fold"/>
</dbReference>
<accession>A0A8H3G017</accession>
<dbReference type="GO" id="GO:0016787">
    <property type="term" value="F:hydrolase activity"/>
    <property type="evidence" value="ECO:0007669"/>
    <property type="project" value="UniProtKB-KW"/>
</dbReference>
<dbReference type="Proteomes" id="UP000664534">
    <property type="component" value="Unassembled WGS sequence"/>
</dbReference>
<protein>
    <recommendedName>
        <fullName evidence="3">Peptidase S33 tripeptidyl aminopeptidase-like C-terminal domain-containing protein</fullName>
    </recommendedName>
</protein>
<comment type="caution">
    <text evidence="4">The sequence shown here is derived from an EMBL/GenBank/DDBJ whole genome shotgun (WGS) entry which is preliminary data.</text>
</comment>
<sequence>MPSEKAATSSPNSPKWSPIHWLQRILIGTALLAVGKWTASQYVHGWTSSKVFDYVKSTVEGQTTEPYGSTLTEPWSQITPNQELEWHNCFGEFHCARLDVPMDWNNTEPGNPRVVLAVIKRPAKVPVTDLRYGGLLWVQIGGPGSSGVDFIIKHGKTYQMIVDSHVEPSINDIDVHSPAKYYDILGMDPRGVNNTTPRFSCFPNAASRDIWSLQSDAQGIIGSSEHATDNAFERSKALSEGCSKRVASGENIEDKLAFHMNTSPVVADMVEVIERHGQWREKQGLASIDQISRKYATVIKERTKWMKGEEKLLYWGLSYGTVLGVNFAAMQPHRIDRAVLDGVADAGDFARGEWLTSLQDTDKIVTKFGQYCDKAGPEKCALYTEGGGPVISKKFEDTVDSLYNNPIGVPASGSIAPDLINYSDMMRVIFEAFYSPIQLFANLASLLNDTSERNGTSFAITKQVSQRVSTPSKECLDAPPYAPGCRTQGRESTSAILCTDGDFRAYGMSKAEYQAYIDQLRQQSRWFGDLWAEIRLACVGYDVKPKWRFPGPFTGQTAKPMLLLGNDYDPVTPIRNAHVTASRWPGSVVLASDSEGHCMISSPNLCMARYIRKYFQTGEMPSEGTVCEVNERPFVGVTKPAEKGEEALLEQLKSHARHFRA</sequence>
<dbReference type="InterPro" id="IPR013595">
    <property type="entry name" value="Pept_S33_TAP-like_C"/>
</dbReference>
<evidence type="ECO:0000256" key="1">
    <source>
        <dbReference type="ARBA" id="ARBA00010088"/>
    </source>
</evidence>
<dbReference type="PANTHER" id="PTHR43248:SF25">
    <property type="entry name" value="AB HYDROLASE-1 DOMAIN-CONTAINING PROTEIN-RELATED"/>
    <property type="match status" value="1"/>
</dbReference>
<reference evidence="4" key="1">
    <citation type="submission" date="2021-03" db="EMBL/GenBank/DDBJ databases">
        <authorList>
            <person name="Tagirdzhanova G."/>
        </authorList>
    </citation>
    <scope>NUCLEOTIDE SEQUENCE</scope>
</reference>